<dbReference type="EMBL" id="JAAMRD010000015">
    <property type="protein sequence ID" value="MBA1306136.1"/>
    <property type="molecule type" value="Genomic_DNA"/>
</dbReference>
<evidence type="ECO:0000313" key="3">
    <source>
        <dbReference type="Proteomes" id="UP000032439"/>
    </source>
</evidence>
<dbReference type="EMBL" id="JXXD01000193">
    <property type="protein sequence ID" value="KIZ34106.1"/>
    <property type="molecule type" value="Genomic_DNA"/>
</dbReference>
<dbReference type="PATRIC" id="fig|316.110.peg.1813"/>
<dbReference type="Proteomes" id="UP001138621">
    <property type="component" value="Unassembled WGS sequence"/>
</dbReference>
<dbReference type="AlphaFoldDB" id="A0A0D7E0R1"/>
<proteinExistence type="predicted"/>
<dbReference type="RefSeq" id="WP_019406855.1">
    <property type="nucleotide sequence ID" value="NZ_JAAMQZ010000051.1"/>
</dbReference>
<protein>
    <submittedName>
        <fullName evidence="1">Uncharacterized protein</fullName>
    </submittedName>
</protein>
<accession>A0A0D7E0R1</accession>
<evidence type="ECO:0000313" key="1">
    <source>
        <dbReference type="EMBL" id="KIZ34106.1"/>
    </source>
</evidence>
<evidence type="ECO:0000313" key="2">
    <source>
        <dbReference type="EMBL" id="MBA1306136.1"/>
    </source>
</evidence>
<comment type="caution">
    <text evidence="1">The sequence shown here is derived from an EMBL/GenBank/DDBJ whole genome shotgun (WGS) entry which is preliminary data.</text>
</comment>
<gene>
    <name evidence="2" type="ORF">G7024_17230</name>
    <name evidence="1" type="ORF">LO50_18415</name>
</gene>
<organism evidence="1 3">
    <name type="scientific">Stutzerimonas stutzeri</name>
    <name type="common">Pseudomonas stutzeri</name>
    <dbReference type="NCBI Taxonomy" id="316"/>
    <lineage>
        <taxon>Bacteria</taxon>
        <taxon>Pseudomonadati</taxon>
        <taxon>Pseudomonadota</taxon>
        <taxon>Gammaproteobacteria</taxon>
        <taxon>Pseudomonadales</taxon>
        <taxon>Pseudomonadaceae</taxon>
        <taxon>Stutzerimonas</taxon>
    </lineage>
</organism>
<sequence length="108" mass="12108">MDQATRYHPNHPHIEGRDVVLASEHEALHARVGELEQLLRDTTAVAITMLFDSHPTDTRAEFSRNELLAVITASQHLQDARVEHVYRRAWNAVTPTPAAKTQEAPSHG</sequence>
<name>A0A0D7E0R1_STUST</name>
<dbReference type="Proteomes" id="UP000032439">
    <property type="component" value="Unassembled WGS sequence"/>
</dbReference>
<reference evidence="2" key="2">
    <citation type="submission" date="2020-02" db="EMBL/GenBank/DDBJ databases">
        <title>Synteny-based analysis reveals conserved mechanism for high triclosan tolerance in Pseudomonas, as well as instances of horizontal transfer.</title>
        <authorList>
            <person name="Mcfarland A.G."/>
            <person name="Bertucci H.K."/>
            <person name="Litmann E."/>
            <person name="Shen J."/>
            <person name="Huttenhower C."/>
            <person name="Hartmann E.M."/>
        </authorList>
    </citation>
    <scope>NUCLEOTIDE SEQUENCE</scope>
    <source>
        <strain evidence="2">109A1</strain>
    </source>
</reference>
<reference evidence="1 3" key="1">
    <citation type="submission" date="2014-11" db="EMBL/GenBank/DDBJ databases">
        <title>Genomics and ecophysiology of heterotrophic nitrogen fixing bacteria isolated from estuarine surface water.</title>
        <authorList>
            <person name="Bentzon-Tilia M."/>
            <person name="Severin I."/>
            <person name="Hansen L.H."/>
            <person name="Riemann L."/>
        </authorList>
    </citation>
    <scope>NUCLEOTIDE SEQUENCE [LARGE SCALE GENOMIC DNA]</scope>
    <source>
        <strain evidence="1 3">BAL361</strain>
    </source>
</reference>